<dbReference type="PANTHER" id="PTHR48210:SF1">
    <property type="entry name" value="OS05G0352800 PROTEIN"/>
    <property type="match status" value="1"/>
</dbReference>
<feature type="compositionally biased region" description="Basic and acidic residues" evidence="1">
    <location>
        <begin position="224"/>
        <end position="234"/>
    </location>
</feature>
<protein>
    <submittedName>
        <fullName evidence="2">Uncharacterized protein</fullName>
    </submittedName>
</protein>
<evidence type="ECO:0000313" key="2">
    <source>
        <dbReference type="EMBL" id="KAK9034855.1"/>
    </source>
</evidence>
<name>A0ABR2TBK8_9ROSI</name>
<evidence type="ECO:0000313" key="3">
    <source>
        <dbReference type="Proteomes" id="UP001396334"/>
    </source>
</evidence>
<dbReference type="PANTHER" id="PTHR48210">
    <property type="entry name" value="OS05G0352800 PROTEIN"/>
    <property type="match status" value="1"/>
</dbReference>
<feature type="region of interest" description="Disordered" evidence="1">
    <location>
        <begin position="198"/>
        <end position="234"/>
    </location>
</feature>
<dbReference type="EMBL" id="JBBPBN010000006">
    <property type="protein sequence ID" value="KAK9034855.1"/>
    <property type="molecule type" value="Genomic_DNA"/>
</dbReference>
<proteinExistence type="predicted"/>
<dbReference type="Proteomes" id="UP001396334">
    <property type="component" value="Unassembled WGS sequence"/>
</dbReference>
<accession>A0ABR2TBK8</accession>
<organism evidence="2 3">
    <name type="scientific">Hibiscus sabdariffa</name>
    <name type="common">roselle</name>
    <dbReference type="NCBI Taxonomy" id="183260"/>
    <lineage>
        <taxon>Eukaryota</taxon>
        <taxon>Viridiplantae</taxon>
        <taxon>Streptophyta</taxon>
        <taxon>Embryophyta</taxon>
        <taxon>Tracheophyta</taxon>
        <taxon>Spermatophyta</taxon>
        <taxon>Magnoliopsida</taxon>
        <taxon>eudicotyledons</taxon>
        <taxon>Gunneridae</taxon>
        <taxon>Pentapetalae</taxon>
        <taxon>rosids</taxon>
        <taxon>malvids</taxon>
        <taxon>Malvales</taxon>
        <taxon>Malvaceae</taxon>
        <taxon>Malvoideae</taxon>
        <taxon>Hibiscus</taxon>
    </lineage>
</organism>
<keyword evidence="3" id="KW-1185">Reference proteome</keyword>
<gene>
    <name evidence="2" type="ORF">V6N11_076911</name>
</gene>
<sequence>MNDWRFLACYRVPLGPCWLPIWCAEVGIRIGVALTSGENYRDDILVRGDRMVEECKRAFCSNQQVPRQPIVQSSWLAPPHGWVKLNVDASVSSLDHKAGVGRMRFSVPPADIVSLLEEEYLGQRQLWGRLLEKSKPQKSQIGNQDRSMKEDYEIEEKKQAAADVLFQYSKFTMACIGNQVRPCDLRLHLMKEISGMPTSLKRASSQVAASPDSMGESSSSGTARLDKKADKADK</sequence>
<feature type="compositionally biased region" description="Low complexity" evidence="1">
    <location>
        <begin position="210"/>
        <end position="220"/>
    </location>
</feature>
<comment type="caution">
    <text evidence="2">The sequence shown here is derived from an EMBL/GenBank/DDBJ whole genome shotgun (WGS) entry which is preliminary data.</text>
</comment>
<reference evidence="2 3" key="1">
    <citation type="journal article" date="2024" name="G3 (Bethesda)">
        <title>Genome assembly of Hibiscus sabdariffa L. provides insights into metabolisms of medicinal natural products.</title>
        <authorList>
            <person name="Kim T."/>
        </authorList>
    </citation>
    <scope>NUCLEOTIDE SEQUENCE [LARGE SCALE GENOMIC DNA]</scope>
    <source>
        <strain evidence="2">TK-2024</strain>
        <tissue evidence="2">Old leaves</tissue>
    </source>
</reference>
<evidence type="ECO:0000256" key="1">
    <source>
        <dbReference type="SAM" id="MobiDB-lite"/>
    </source>
</evidence>